<evidence type="ECO:0000259" key="4">
    <source>
        <dbReference type="Pfam" id="PF25294"/>
    </source>
</evidence>
<dbReference type="Proteomes" id="UP000078512">
    <property type="component" value="Unassembled WGS sequence"/>
</dbReference>
<keyword evidence="2" id="KW-0732">Signal</keyword>
<dbReference type="PANTHER" id="PTHR36853:SF1">
    <property type="entry name" value="DUF3844 DOMAIN-CONTAINING PROTEIN"/>
    <property type="match status" value="1"/>
</dbReference>
<feature type="transmembrane region" description="Helical" evidence="1">
    <location>
        <begin position="373"/>
        <end position="393"/>
    </location>
</feature>
<proteinExistence type="predicted"/>
<evidence type="ECO:0000256" key="1">
    <source>
        <dbReference type="SAM" id="Phobius"/>
    </source>
</evidence>
<keyword evidence="1" id="KW-1133">Transmembrane helix</keyword>
<feature type="domain" description="Vacuolar sorting protein Vps3844 C-terminal" evidence="3">
    <location>
        <begin position="316"/>
        <end position="401"/>
    </location>
</feature>
<dbReference type="EMBL" id="KV442013">
    <property type="protein sequence ID" value="OAQ35711.1"/>
    <property type="molecule type" value="Genomic_DNA"/>
</dbReference>
<name>A0A197KGA7_9FUNG</name>
<protein>
    <submittedName>
        <fullName evidence="5">Uncharacterized protein</fullName>
    </submittedName>
</protein>
<dbReference type="InterPro" id="IPR057318">
    <property type="entry name" value="RENR_N"/>
</dbReference>
<dbReference type="PANTHER" id="PTHR36853">
    <property type="entry name" value="EXPRESSED PROTEIN"/>
    <property type="match status" value="1"/>
</dbReference>
<dbReference type="InterPro" id="IPR053065">
    <property type="entry name" value="Archenteron_Induction-Rel"/>
</dbReference>
<evidence type="ECO:0000256" key="2">
    <source>
        <dbReference type="SAM" id="SignalP"/>
    </source>
</evidence>
<dbReference type="STRING" id="1314771.A0A197KGA7"/>
<keyword evidence="6" id="KW-1185">Reference proteome</keyword>
<dbReference type="OrthoDB" id="5583277at2759"/>
<dbReference type="Pfam" id="PF12955">
    <property type="entry name" value="Vps3844_C"/>
    <property type="match status" value="1"/>
</dbReference>
<organism evidence="5 6">
    <name type="scientific">Linnemannia elongata AG-77</name>
    <dbReference type="NCBI Taxonomy" id="1314771"/>
    <lineage>
        <taxon>Eukaryota</taxon>
        <taxon>Fungi</taxon>
        <taxon>Fungi incertae sedis</taxon>
        <taxon>Mucoromycota</taxon>
        <taxon>Mortierellomycotina</taxon>
        <taxon>Mortierellomycetes</taxon>
        <taxon>Mortierellales</taxon>
        <taxon>Mortierellaceae</taxon>
        <taxon>Linnemannia</taxon>
    </lineage>
</organism>
<feature type="signal peptide" evidence="2">
    <location>
        <begin position="1"/>
        <end position="23"/>
    </location>
</feature>
<dbReference type="Pfam" id="PF25294">
    <property type="entry name" value="RENR_N"/>
    <property type="match status" value="1"/>
</dbReference>
<gene>
    <name evidence="5" type="ORF">K457DRAFT_12936</name>
</gene>
<dbReference type="GO" id="GO:0005783">
    <property type="term" value="C:endoplasmic reticulum"/>
    <property type="evidence" value="ECO:0007669"/>
    <property type="project" value="TreeGrafter"/>
</dbReference>
<sequence length="415" mass="45250">MKFLAVSLSALLSTLVYTTSAAAAPAPATVYFFSHGRPSTVNCASHGDLNAVDDLPSLNIKETRATLAHLLNLGQSTRGDQSFVDMQGPIQQVFKQPGMSRKDLFATIGGNLMMVIEGVNKPQDLMPSYDASFTVESSEDIQDIVSDLADRVPTQDRHLFNTHESSMSGDALVNEHIVAEHHANVDMSVFDLSKKADALFLEESVSLGNYINTYEKKHTSRGQESDFVRITLKGLSALAAEHGIDSVQYKTGQQILKEFLQTTFIPEFEQIHKTYTATIFLVAPNTRQGSELFSTKEKRAAPADVFKRGLPATGHCFPSETECQTNTNGCSQQGACVFSVAANCYHCKCAKINNTQYGGKICDKVDVSVQFHLFFWLVLGLFLAVALAVGLILQMGNQSQGGVPVGPTRAQLKRD</sequence>
<reference evidence="5 6" key="1">
    <citation type="submission" date="2016-05" db="EMBL/GenBank/DDBJ databases">
        <title>Genome sequencing reveals origins of a unique bacterial endosymbiosis in the earliest lineages of terrestrial Fungi.</title>
        <authorList>
            <consortium name="DOE Joint Genome Institute"/>
            <person name="Uehling J."/>
            <person name="Gryganskyi A."/>
            <person name="Hameed K."/>
            <person name="Tschaplinski T."/>
            <person name="Misztal P."/>
            <person name="Wu S."/>
            <person name="Desiro A."/>
            <person name="Vande Pol N."/>
            <person name="Du Z.-Y."/>
            <person name="Zienkiewicz A."/>
            <person name="Zienkiewicz K."/>
            <person name="Morin E."/>
            <person name="Tisserant E."/>
            <person name="Splivallo R."/>
            <person name="Hainaut M."/>
            <person name="Henrissat B."/>
            <person name="Ohm R."/>
            <person name="Kuo A."/>
            <person name="Yan J."/>
            <person name="Lipzen A."/>
            <person name="Nolan M."/>
            <person name="Labutti K."/>
            <person name="Barry K."/>
            <person name="Goldstein A."/>
            <person name="Labbe J."/>
            <person name="Schadt C."/>
            <person name="Tuskan G."/>
            <person name="Grigoriev I."/>
            <person name="Martin F."/>
            <person name="Vilgalys R."/>
            <person name="Bonito G."/>
        </authorList>
    </citation>
    <scope>NUCLEOTIDE SEQUENCE [LARGE SCALE GENOMIC DNA]</scope>
    <source>
        <strain evidence="5 6">AG-77</strain>
    </source>
</reference>
<accession>A0A197KGA7</accession>
<dbReference type="AlphaFoldDB" id="A0A197KGA7"/>
<feature type="domain" description="Renin receptor N-terminal" evidence="4">
    <location>
        <begin position="92"/>
        <end position="272"/>
    </location>
</feature>
<evidence type="ECO:0000313" key="5">
    <source>
        <dbReference type="EMBL" id="OAQ35711.1"/>
    </source>
</evidence>
<keyword evidence="1" id="KW-0472">Membrane</keyword>
<dbReference type="InterPro" id="IPR024382">
    <property type="entry name" value="Vps3844_C"/>
</dbReference>
<keyword evidence="1" id="KW-0812">Transmembrane</keyword>
<evidence type="ECO:0000313" key="6">
    <source>
        <dbReference type="Proteomes" id="UP000078512"/>
    </source>
</evidence>
<feature type="chain" id="PRO_5008276882" evidence="2">
    <location>
        <begin position="24"/>
        <end position="415"/>
    </location>
</feature>
<evidence type="ECO:0000259" key="3">
    <source>
        <dbReference type="Pfam" id="PF12955"/>
    </source>
</evidence>